<dbReference type="InterPro" id="IPR019710">
    <property type="entry name" value="DUF4226"/>
</dbReference>
<dbReference type="InterPro" id="IPR008258">
    <property type="entry name" value="Transglycosylase_SLT_dom_1"/>
</dbReference>
<evidence type="ECO:0000313" key="2">
    <source>
        <dbReference type="EMBL" id="MBU3066807.1"/>
    </source>
</evidence>
<sequence>MATAALGALGSIAASYGSGNPLPSAGQSFIPPNLAATQMPSGPIVWDGHMNSGYSTAAGTASRAADAMGDLNAELEQLLSEAAGTTVRGRAELAAIIADADASVTALGNVPDSAAGHQLLINTLDAALQRAGVVVGHGQSATRLTAARISALADRYLRESRYQPAVGASGFESGPPLARPSGTEAQWIGSALGLLAQNGYDVSHIDPADIAAIVQHESGGNPNAINGWDSNAAAGHPSKGLMQTIDSTFYAHALPGHTNIWNPVDNIVAGVRYAIARYGSLDNVPGIIRLHEGRSYIGY</sequence>
<reference evidence="2 3" key="1">
    <citation type="submission" date="2021-06" db="EMBL/GenBank/DDBJ databases">
        <title>Actinomycetes sequencing.</title>
        <authorList>
            <person name="Shan Q."/>
        </authorList>
    </citation>
    <scope>NUCLEOTIDE SEQUENCE [LARGE SCALE GENOMIC DNA]</scope>
    <source>
        <strain evidence="2 3">NEAU-G5</strain>
    </source>
</reference>
<dbReference type="RefSeq" id="WP_215922870.1">
    <property type="nucleotide sequence ID" value="NZ_JAHKNI010000016.1"/>
</dbReference>
<dbReference type="Gene3D" id="1.10.530.10">
    <property type="match status" value="1"/>
</dbReference>
<dbReference type="Proteomes" id="UP000733379">
    <property type="component" value="Unassembled WGS sequence"/>
</dbReference>
<dbReference type="Pfam" id="PF01464">
    <property type="entry name" value="SLT"/>
    <property type="match status" value="1"/>
</dbReference>
<dbReference type="EMBL" id="JAHKNI010000016">
    <property type="protein sequence ID" value="MBU3066807.1"/>
    <property type="molecule type" value="Genomic_DNA"/>
</dbReference>
<comment type="caution">
    <text evidence="2">The sequence shown here is derived from an EMBL/GenBank/DDBJ whole genome shotgun (WGS) entry which is preliminary data.</text>
</comment>
<protein>
    <submittedName>
        <fullName evidence="2">Transglycosylase SLT domain-containing protein</fullName>
    </submittedName>
</protein>
<dbReference type="CDD" id="cd13402">
    <property type="entry name" value="LT_TF-like"/>
    <property type="match status" value="1"/>
</dbReference>
<gene>
    <name evidence="2" type="ORF">KO481_35475</name>
</gene>
<name>A0ABS6B926_9NOCA</name>
<dbReference type="PANTHER" id="PTHR21525">
    <property type="entry name" value="MOTILE SPERM PROTEIN"/>
    <property type="match status" value="1"/>
</dbReference>
<keyword evidence="3" id="KW-1185">Reference proteome</keyword>
<accession>A0ABS6B926</accession>
<dbReference type="InterPro" id="IPR023346">
    <property type="entry name" value="Lysozyme-like_dom_sf"/>
</dbReference>
<organism evidence="2 3">
    <name type="scientific">Nocardia albiluteola</name>
    <dbReference type="NCBI Taxonomy" id="2842303"/>
    <lineage>
        <taxon>Bacteria</taxon>
        <taxon>Bacillati</taxon>
        <taxon>Actinomycetota</taxon>
        <taxon>Actinomycetes</taxon>
        <taxon>Mycobacteriales</taxon>
        <taxon>Nocardiaceae</taxon>
        <taxon>Nocardia</taxon>
    </lineage>
</organism>
<evidence type="ECO:0000259" key="1">
    <source>
        <dbReference type="Pfam" id="PF01464"/>
    </source>
</evidence>
<feature type="domain" description="Transglycosylase SLT" evidence="1">
    <location>
        <begin position="203"/>
        <end position="282"/>
    </location>
</feature>
<dbReference type="PANTHER" id="PTHR21525:SF9">
    <property type="entry name" value="CHANNEL_COLICIN DOMAIN-CONTAINING PROTEIN"/>
    <property type="match status" value="1"/>
</dbReference>
<dbReference type="Pfam" id="PF10774">
    <property type="entry name" value="DUF4226"/>
    <property type="match status" value="1"/>
</dbReference>
<proteinExistence type="predicted"/>
<dbReference type="SUPFAM" id="SSF53955">
    <property type="entry name" value="Lysozyme-like"/>
    <property type="match status" value="1"/>
</dbReference>
<evidence type="ECO:0000313" key="3">
    <source>
        <dbReference type="Proteomes" id="UP000733379"/>
    </source>
</evidence>